<accession>A0AAV7M6D5</accession>
<keyword evidence="4" id="KW-1185">Reference proteome</keyword>
<feature type="compositionally biased region" description="Polar residues" evidence="1">
    <location>
        <begin position="47"/>
        <end position="56"/>
    </location>
</feature>
<name>A0AAV7M6D5_PLEWA</name>
<feature type="region of interest" description="Disordered" evidence="1">
    <location>
        <begin position="105"/>
        <end position="129"/>
    </location>
</feature>
<evidence type="ECO:0000313" key="4">
    <source>
        <dbReference type="Proteomes" id="UP001066276"/>
    </source>
</evidence>
<sequence>MTSTPAPIWVRKWSKVTPINLKQVLENNSLTLDNKTPGKEADRSEEVTQPEQSNAMGDTVIPPDKAEPITCTFSETLFGARSTDIAALKQDLAKVIKGLTKDINEPGDRVDTLVRTSETQGEELDSKLM</sequence>
<dbReference type="AlphaFoldDB" id="A0AAV7M6D5"/>
<feature type="compositionally biased region" description="Basic and acidic residues" evidence="1">
    <location>
        <begin position="36"/>
        <end position="46"/>
    </location>
</feature>
<feature type="region of interest" description="Disordered" evidence="1">
    <location>
        <begin position="27"/>
        <end position="66"/>
    </location>
</feature>
<evidence type="ECO:0000256" key="1">
    <source>
        <dbReference type="SAM" id="MobiDB-lite"/>
    </source>
</evidence>
<dbReference type="EMBL" id="JANPWB010000014">
    <property type="protein sequence ID" value="KAJ1096685.1"/>
    <property type="molecule type" value="Genomic_DNA"/>
</dbReference>
<proteinExistence type="predicted"/>
<reference evidence="3" key="1">
    <citation type="journal article" date="2022" name="bioRxiv">
        <title>Sequencing and chromosome-scale assembly of the giantPleurodeles waltlgenome.</title>
        <authorList>
            <person name="Brown T."/>
            <person name="Elewa A."/>
            <person name="Iarovenko S."/>
            <person name="Subramanian E."/>
            <person name="Araus A.J."/>
            <person name="Petzold A."/>
            <person name="Susuki M."/>
            <person name="Suzuki K.-i.T."/>
            <person name="Hayashi T."/>
            <person name="Toyoda A."/>
            <person name="Oliveira C."/>
            <person name="Osipova E."/>
            <person name="Leigh N.D."/>
            <person name="Simon A."/>
            <person name="Yun M.H."/>
        </authorList>
    </citation>
    <scope>NUCLEOTIDE SEQUENCE</scope>
    <source>
        <strain evidence="3">20211129_DDA</strain>
        <tissue evidence="3">Liver</tissue>
    </source>
</reference>
<evidence type="ECO:0000313" key="2">
    <source>
        <dbReference type="EMBL" id="KAJ1096685.1"/>
    </source>
</evidence>
<protein>
    <submittedName>
        <fullName evidence="3">Uncharacterized protein</fullName>
    </submittedName>
</protein>
<dbReference type="EMBL" id="JANPWB010000014">
    <property type="protein sequence ID" value="KAJ1096688.1"/>
    <property type="molecule type" value="Genomic_DNA"/>
</dbReference>
<dbReference type="Proteomes" id="UP001066276">
    <property type="component" value="Chromosome 10"/>
</dbReference>
<comment type="caution">
    <text evidence="3">The sequence shown here is derived from an EMBL/GenBank/DDBJ whole genome shotgun (WGS) entry which is preliminary data.</text>
</comment>
<gene>
    <name evidence="2" type="ORF">NDU88_001818</name>
    <name evidence="3" type="ORF">NDU88_001821</name>
</gene>
<evidence type="ECO:0000313" key="3">
    <source>
        <dbReference type="EMBL" id="KAJ1096688.1"/>
    </source>
</evidence>
<organism evidence="3 4">
    <name type="scientific">Pleurodeles waltl</name>
    <name type="common">Iberian ribbed newt</name>
    <dbReference type="NCBI Taxonomy" id="8319"/>
    <lineage>
        <taxon>Eukaryota</taxon>
        <taxon>Metazoa</taxon>
        <taxon>Chordata</taxon>
        <taxon>Craniata</taxon>
        <taxon>Vertebrata</taxon>
        <taxon>Euteleostomi</taxon>
        <taxon>Amphibia</taxon>
        <taxon>Batrachia</taxon>
        <taxon>Caudata</taxon>
        <taxon>Salamandroidea</taxon>
        <taxon>Salamandridae</taxon>
        <taxon>Pleurodelinae</taxon>
        <taxon>Pleurodeles</taxon>
    </lineage>
</organism>